<dbReference type="InterPro" id="IPR015424">
    <property type="entry name" value="PyrdxlP-dep_Trfase"/>
</dbReference>
<name>A0A017RSV7_9CLOT</name>
<dbReference type="Gene3D" id="3.40.640.10">
    <property type="entry name" value="Type I PLP-dependent aspartate aminotransferase-like (Major domain)"/>
    <property type="match status" value="1"/>
</dbReference>
<dbReference type="PANTHER" id="PTHR43586">
    <property type="entry name" value="CYSTEINE DESULFURASE"/>
    <property type="match status" value="1"/>
</dbReference>
<evidence type="ECO:0000256" key="1">
    <source>
        <dbReference type="ARBA" id="ARBA00001933"/>
    </source>
</evidence>
<dbReference type="AlphaFoldDB" id="A0A017RSV7"/>
<protein>
    <submittedName>
        <fullName evidence="4">Selenocysteine lyase</fullName>
    </submittedName>
</protein>
<comment type="caution">
    <text evidence="4">The sequence shown here is derived from an EMBL/GenBank/DDBJ whole genome shotgun (WGS) entry which is preliminary data.</text>
</comment>
<proteinExistence type="predicted"/>
<feature type="domain" description="Aminotransferase class V" evidence="3">
    <location>
        <begin position="32"/>
        <end position="392"/>
    </location>
</feature>
<organism evidence="4 5">
    <name type="scientific">Fervidicella metallireducens AeB</name>
    <dbReference type="NCBI Taxonomy" id="1403537"/>
    <lineage>
        <taxon>Bacteria</taxon>
        <taxon>Bacillati</taxon>
        <taxon>Bacillota</taxon>
        <taxon>Clostridia</taxon>
        <taxon>Eubacteriales</taxon>
        <taxon>Clostridiaceae</taxon>
        <taxon>Fervidicella</taxon>
    </lineage>
</organism>
<keyword evidence="4" id="KW-0456">Lyase</keyword>
<dbReference type="Pfam" id="PF00266">
    <property type="entry name" value="Aminotran_5"/>
    <property type="match status" value="1"/>
</dbReference>
<keyword evidence="5" id="KW-1185">Reference proteome</keyword>
<evidence type="ECO:0000256" key="2">
    <source>
        <dbReference type="ARBA" id="ARBA00022898"/>
    </source>
</evidence>
<accession>A0A017RSV7</accession>
<dbReference type="InterPro" id="IPR015422">
    <property type="entry name" value="PyrdxlP-dep_Trfase_small"/>
</dbReference>
<dbReference type="RefSeq" id="WP_201769294.1">
    <property type="nucleotide sequence ID" value="NZ_AZQP01000040.1"/>
</dbReference>
<evidence type="ECO:0000313" key="4">
    <source>
        <dbReference type="EMBL" id="EYE87742.1"/>
    </source>
</evidence>
<dbReference type="Gene3D" id="3.90.1150.10">
    <property type="entry name" value="Aspartate Aminotransferase, domain 1"/>
    <property type="match status" value="1"/>
</dbReference>
<dbReference type="Proteomes" id="UP000019681">
    <property type="component" value="Unassembled WGS sequence"/>
</dbReference>
<dbReference type="EMBL" id="AZQP01000040">
    <property type="protein sequence ID" value="EYE87742.1"/>
    <property type="molecule type" value="Genomic_DNA"/>
</dbReference>
<comment type="cofactor">
    <cofactor evidence="1">
        <name>pyridoxal 5'-phosphate</name>
        <dbReference type="ChEBI" id="CHEBI:597326"/>
    </cofactor>
</comment>
<evidence type="ECO:0000313" key="5">
    <source>
        <dbReference type="Proteomes" id="UP000019681"/>
    </source>
</evidence>
<gene>
    <name evidence="4" type="ORF">Q428_11655</name>
</gene>
<dbReference type="InterPro" id="IPR000192">
    <property type="entry name" value="Aminotrans_V_dom"/>
</dbReference>
<reference evidence="4 5" key="1">
    <citation type="journal article" date="2014" name="Genome Announc.">
        <title>Draft Genome Sequence of Fervidicella metallireducens Strain AeBT, an Iron-Reducing Thermoanaerobe from the Great Artesian Basin.</title>
        <authorList>
            <person name="Patel B.K."/>
        </authorList>
    </citation>
    <scope>NUCLEOTIDE SEQUENCE [LARGE SCALE GENOMIC DNA]</scope>
    <source>
        <strain evidence="4 5">AeB</strain>
    </source>
</reference>
<dbReference type="InterPro" id="IPR015421">
    <property type="entry name" value="PyrdxlP-dep_Trfase_major"/>
</dbReference>
<keyword evidence="2" id="KW-0663">Pyridoxal phosphate</keyword>
<dbReference type="GO" id="GO:0016829">
    <property type="term" value="F:lyase activity"/>
    <property type="evidence" value="ECO:0007669"/>
    <property type="project" value="UniProtKB-KW"/>
</dbReference>
<sequence length="472" mass="54159">MNLENYFKEMRQNTIGYNHEFNTCYGLQRMHYFDYTASGRLYRPIENKLTNIFGPLVGNTHSESNETGTTMTLAYNYAKSLIKKHVNASSDDILIPVGYGMTAGINKLQRLLGLRYFNLYFNNASERPIVFLTHMEHHSNHISWLETVADVVCLKPGRNCLVDLNILESELKKHKNRRYKIGSFTACSNVTGIETPYHQMAELMHLYNGICFVDFAASAPYVEINMHPSNPYQQLDGIFFSPHKFLGGPGSSGILIFNSNLYNNSVPDSPGGGTVDWTNPWGGRKYVNDVELREDGGTPGFLQTIKAALCIELKEKMKIENIYKRERELLKIFFEEVNKIDKVHILLGNITERLGIVSLYTEDIHYNLLVKILNDRFGIQVRGGCSCAGTYGHYLLHIDREESKFITDYINKGDFSYKPGWVRFSLHPIMRMMKFAMLHTQLRKALQILINGRETMNMTHITINFIMLKKTI</sequence>
<dbReference type="SUPFAM" id="SSF53383">
    <property type="entry name" value="PLP-dependent transferases"/>
    <property type="match status" value="1"/>
</dbReference>
<dbReference type="STRING" id="1403537.Q428_11655"/>
<evidence type="ECO:0000259" key="3">
    <source>
        <dbReference type="Pfam" id="PF00266"/>
    </source>
</evidence>
<dbReference type="PANTHER" id="PTHR43586:SF8">
    <property type="entry name" value="CYSTEINE DESULFURASE 1, CHLOROPLASTIC"/>
    <property type="match status" value="1"/>
</dbReference>